<dbReference type="WBParaSite" id="SPAL_0001722100.1">
    <property type="protein sequence ID" value="SPAL_0001722100.1"/>
    <property type="gene ID" value="SPAL_0001722100"/>
</dbReference>
<accession>A0A0N5CHA2</accession>
<proteinExistence type="predicted"/>
<dbReference type="AlphaFoldDB" id="A0A0N5CHA2"/>
<dbReference type="Proteomes" id="UP000046392">
    <property type="component" value="Unplaced"/>
</dbReference>
<protein>
    <submittedName>
        <fullName evidence="3">Reverse transcriptase domain-containing protein</fullName>
    </submittedName>
</protein>
<evidence type="ECO:0000313" key="3">
    <source>
        <dbReference type="WBParaSite" id="SPAL_0001722100.1"/>
    </source>
</evidence>
<evidence type="ECO:0000256" key="1">
    <source>
        <dbReference type="SAM" id="MobiDB-lite"/>
    </source>
</evidence>
<organism evidence="2 3">
    <name type="scientific">Strongyloides papillosus</name>
    <name type="common">Intestinal threadworm</name>
    <dbReference type="NCBI Taxonomy" id="174720"/>
    <lineage>
        <taxon>Eukaryota</taxon>
        <taxon>Metazoa</taxon>
        <taxon>Ecdysozoa</taxon>
        <taxon>Nematoda</taxon>
        <taxon>Chromadorea</taxon>
        <taxon>Rhabditida</taxon>
        <taxon>Tylenchina</taxon>
        <taxon>Panagrolaimomorpha</taxon>
        <taxon>Strongyloidoidea</taxon>
        <taxon>Strongyloididae</taxon>
        <taxon>Strongyloides</taxon>
    </lineage>
</organism>
<feature type="compositionally biased region" description="Basic and acidic residues" evidence="1">
    <location>
        <begin position="141"/>
        <end position="150"/>
    </location>
</feature>
<name>A0A0N5CHA2_STREA</name>
<evidence type="ECO:0000313" key="2">
    <source>
        <dbReference type="Proteomes" id="UP000046392"/>
    </source>
</evidence>
<reference evidence="3" key="1">
    <citation type="submission" date="2017-02" db="UniProtKB">
        <authorList>
            <consortium name="WormBaseParasite"/>
        </authorList>
    </citation>
    <scope>IDENTIFICATION</scope>
</reference>
<sequence>MKTGLPEANLEIPSTDIADVANNVASNNAINAADYNGNDKKVHSLRINKNVSTANAAKNPNTSEVANSATEIKCIQDVNIINNSVCKGLDFTKKVDSAKMQKIIKDSNQAKIQELVRNLSNTNVSKLAKDDTCSKSQNDSKNLEDDTVSKEKKRRCPSEWAGPIPKISRGSYKHHSSTSSPAVKIYNTIQLRVVEALISSKLSLDDFITILEKNTRTIEAQLFMEQLRHFIHAVDGGKWREEVFQARLRNQVLAKSAVIHYGSIGCTKELENIYDAIHATASGGMAMSIIGTRPIMLPSHNIPKWNGMLFCTRKVGFTANGIQFDTLLARSTKLRVVVVNTCKLMGKMLHAVSKVSTIQALVCKQRVYLVPEGQNSNLFWKRHKRASVKVLREMAVDVGSGNRLTLLGHVYFKSMEVLSYICNTAAPASKMAEAKAKRELTINQMKLLGA</sequence>
<feature type="region of interest" description="Disordered" evidence="1">
    <location>
        <begin position="127"/>
        <end position="160"/>
    </location>
</feature>
<keyword evidence="2" id="KW-1185">Reference proteome</keyword>